<gene>
    <name evidence="1" type="ORF">MLD38_032149</name>
</gene>
<dbReference type="EMBL" id="CM042889">
    <property type="protein sequence ID" value="KAI4318448.1"/>
    <property type="molecule type" value="Genomic_DNA"/>
</dbReference>
<dbReference type="Proteomes" id="UP001057402">
    <property type="component" value="Chromosome 10"/>
</dbReference>
<evidence type="ECO:0000313" key="1">
    <source>
        <dbReference type="EMBL" id="KAI4318448.1"/>
    </source>
</evidence>
<evidence type="ECO:0000313" key="2">
    <source>
        <dbReference type="Proteomes" id="UP001057402"/>
    </source>
</evidence>
<protein>
    <submittedName>
        <fullName evidence="1">Uncharacterized protein</fullName>
    </submittedName>
</protein>
<keyword evidence="2" id="KW-1185">Reference proteome</keyword>
<organism evidence="1 2">
    <name type="scientific">Melastoma candidum</name>
    <dbReference type="NCBI Taxonomy" id="119954"/>
    <lineage>
        <taxon>Eukaryota</taxon>
        <taxon>Viridiplantae</taxon>
        <taxon>Streptophyta</taxon>
        <taxon>Embryophyta</taxon>
        <taxon>Tracheophyta</taxon>
        <taxon>Spermatophyta</taxon>
        <taxon>Magnoliopsida</taxon>
        <taxon>eudicotyledons</taxon>
        <taxon>Gunneridae</taxon>
        <taxon>Pentapetalae</taxon>
        <taxon>rosids</taxon>
        <taxon>malvids</taxon>
        <taxon>Myrtales</taxon>
        <taxon>Melastomataceae</taxon>
        <taxon>Melastomatoideae</taxon>
        <taxon>Melastomateae</taxon>
        <taxon>Melastoma</taxon>
    </lineage>
</organism>
<sequence>MEGMIANIMESMPGFKFHPGDEELLLLYLKPKIEGTLVEHPCIIPEVDVCLFDPWNFPKHFDNLSAMKSQEGAREWFFFSPVKCKYMNSQRVNRSTPSGYWKVTGINRDVKTEDGTSIGFKKTLVFHKGRFPTGKRTGWVMHECHLHASCLSDDSYVDQLPYVACRIKWKNKKGVTSEDYPTEHTSSSSPYTSDVADHTRINKGDTSSYNTPNATPEYHQAPVYPHGTAYQEGEISLHDVYFSLPNIQQLDIDGADEHNLQGSCNAFDYSYMPPPSLPWSTYDHGDNSGHEQGSPYGGSSNTYDYVEKTGYGWGYPYGGSSSN</sequence>
<reference evidence="2" key="1">
    <citation type="journal article" date="2023" name="Front. Plant Sci.">
        <title>Chromosomal-level genome assembly of Melastoma candidum provides insights into trichome evolution.</title>
        <authorList>
            <person name="Zhong Y."/>
            <person name="Wu W."/>
            <person name="Sun C."/>
            <person name="Zou P."/>
            <person name="Liu Y."/>
            <person name="Dai S."/>
            <person name="Zhou R."/>
        </authorList>
    </citation>
    <scope>NUCLEOTIDE SEQUENCE [LARGE SCALE GENOMIC DNA]</scope>
</reference>
<name>A0ACB9M2T1_9MYRT</name>
<comment type="caution">
    <text evidence="1">The sequence shown here is derived from an EMBL/GenBank/DDBJ whole genome shotgun (WGS) entry which is preliminary data.</text>
</comment>
<accession>A0ACB9M2T1</accession>
<proteinExistence type="predicted"/>